<comment type="caution">
    <text evidence="6">The sequence shown here is derived from an EMBL/GenBank/DDBJ whole genome shotgun (WGS) entry which is preliminary data.</text>
</comment>
<keyword evidence="1 3" id="KW-0597">Phosphoprotein</keyword>
<dbReference type="PANTHER" id="PTHR43214:SF17">
    <property type="entry name" value="TRANSCRIPTIONAL REGULATORY PROTEIN RCSB"/>
    <property type="match status" value="1"/>
</dbReference>
<dbReference type="EMBL" id="FCON02000023">
    <property type="protein sequence ID" value="SAL55493.1"/>
    <property type="molecule type" value="Genomic_DNA"/>
</dbReference>
<dbReference type="InterPro" id="IPR011006">
    <property type="entry name" value="CheY-like_superfamily"/>
</dbReference>
<gene>
    <name evidence="6" type="ORF">AWB68_02684</name>
</gene>
<dbReference type="InterPro" id="IPR058245">
    <property type="entry name" value="NreC/VraR/RcsB-like_REC"/>
</dbReference>
<dbReference type="InterPro" id="IPR039420">
    <property type="entry name" value="WalR-like"/>
</dbReference>
<dbReference type="Pfam" id="PF00072">
    <property type="entry name" value="Response_reg"/>
    <property type="match status" value="1"/>
</dbReference>
<feature type="domain" description="HTH luxR-type" evidence="4">
    <location>
        <begin position="165"/>
        <end position="230"/>
    </location>
</feature>
<dbReference type="Proteomes" id="UP000054770">
    <property type="component" value="Unassembled WGS sequence"/>
</dbReference>
<dbReference type="GO" id="GO:0003677">
    <property type="term" value="F:DNA binding"/>
    <property type="evidence" value="ECO:0007669"/>
    <property type="project" value="UniProtKB-KW"/>
</dbReference>
<reference evidence="6" key="1">
    <citation type="submission" date="2016-01" db="EMBL/GenBank/DDBJ databases">
        <authorList>
            <person name="Peeters C."/>
        </authorList>
    </citation>
    <scope>NUCLEOTIDE SEQUENCE [LARGE SCALE GENOMIC DNA]</scope>
    <source>
        <strain evidence="6">LMG 22940</strain>
    </source>
</reference>
<dbReference type="SMART" id="SM00421">
    <property type="entry name" value="HTH_LUXR"/>
    <property type="match status" value="1"/>
</dbReference>
<protein>
    <submittedName>
        <fullName evidence="6">LuxR family transcriptional regulator</fullName>
    </submittedName>
</protein>
<dbReference type="InterPro" id="IPR001789">
    <property type="entry name" value="Sig_transdc_resp-reg_receiver"/>
</dbReference>
<dbReference type="InterPro" id="IPR016032">
    <property type="entry name" value="Sig_transdc_resp-reg_C-effctor"/>
</dbReference>
<dbReference type="GO" id="GO:0006355">
    <property type="term" value="P:regulation of DNA-templated transcription"/>
    <property type="evidence" value="ECO:0007669"/>
    <property type="project" value="InterPro"/>
</dbReference>
<dbReference type="Gene3D" id="3.40.50.2300">
    <property type="match status" value="1"/>
</dbReference>
<dbReference type="PROSITE" id="PS50043">
    <property type="entry name" value="HTH_LUXR_2"/>
    <property type="match status" value="1"/>
</dbReference>
<evidence type="ECO:0000259" key="4">
    <source>
        <dbReference type="PROSITE" id="PS50043"/>
    </source>
</evidence>
<proteinExistence type="predicted"/>
<dbReference type="Gene3D" id="1.10.10.10">
    <property type="entry name" value="Winged helix-like DNA-binding domain superfamily/Winged helix DNA-binding domain"/>
    <property type="match status" value="1"/>
</dbReference>
<dbReference type="InterPro" id="IPR036388">
    <property type="entry name" value="WH-like_DNA-bd_sf"/>
</dbReference>
<keyword evidence="2" id="KW-0238">DNA-binding</keyword>
<dbReference type="SUPFAM" id="SSF46894">
    <property type="entry name" value="C-terminal effector domain of the bipartite response regulators"/>
    <property type="match status" value="1"/>
</dbReference>
<dbReference type="Pfam" id="PF00196">
    <property type="entry name" value="GerE"/>
    <property type="match status" value="1"/>
</dbReference>
<dbReference type="AlphaFoldDB" id="A0A158IGI5"/>
<evidence type="ECO:0000256" key="3">
    <source>
        <dbReference type="PROSITE-ProRule" id="PRU00169"/>
    </source>
</evidence>
<dbReference type="InterPro" id="IPR000792">
    <property type="entry name" value="Tscrpt_reg_LuxR_C"/>
</dbReference>
<dbReference type="PANTHER" id="PTHR43214">
    <property type="entry name" value="TWO-COMPONENT RESPONSE REGULATOR"/>
    <property type="match status" value="1"/>
</dbReference>
<dbReference type="CDD" id="cd17535">
    <property type="entry name" value="REC_NarL-like"/>
    <property type="match status" value="1"/>
</dbReference>
<feature type="modified residue" description="4-aspartylphosphate" evidence="3">
    <location>
        <position position="74"/>
    </location>
</feature>
<dbReference type="SUPFAM" id="SSF52172">
    <property type="entry name" value="CheY-like"/>
    <property type="match status" value="1"/>
</dbReference>
<evidence type="ECO:0000256" key="2">
    <source>
        <dbReference type="ARBA" id="ARBA00023125"/>
    </source>
</evidence>
<sequence length="254" mass="27685">MDAYFRGVRSIATVGGIMNQRIRVIIADDHPVILFGAAQALLRFPEIEVVGQARQSTELIQLLQKTPCDVLVSDLAMPGGQYGDGMPLLGYIGRQFPHVRIAVLTMLENPALLKRLREVGVQAVISKGDDLSHIGLAIIQVTRGKEYIGPSIQAALDSMGISASGQQRDVVLSKRELEVVRLFVSGMTITEIAAQLCRSIKTISTQKNTAMRKLGIDRDSELFQYAQSNGLLNLSAYVGDGNLDTPLPAKRENE</sequence>
<feature type="domain" description="Response regulatory" evidence="5">
    <location>
        <begin position="23"/>
        <end position="142"/>
    </location>
</feature>
<dbReference type="CDD" id="cd06170">
    <property type="entry name" value="LuxR_C_like"/>
    <property type="match status" value="1"/>
</dbReference>
<evidence type="ECO:0000313" key="7">
    <source>
        <dbReference type="Proteomes" id="UP000054770"/>
    </source>
</evidence>
<keyword evidence="7" id="KW-1185">Reference proteome</keyword>
<accession>A0A158IGI5</accession>
<evidence type="ECO:0000256" key="1">
    <source>
        <dbReference type="ARBA" id="ARBA00022553"/>
    </source>
</evidence>
<evidence type="ECO:0000313" key="6">
    <source>
        <dbReference type="EMBL" id="SAL55493.1"/>
    </source>
</evidence>
<organism evidence="6 7">
    <name type="scientific">Caballeronia choica</name>
    <dbReference type="NCBI Taxonomy" id="326476"/>
    <lineage>
        <taxon>Bacteria</taxon>
        <taxon>Pseudomonadati</taxon>
        <taxon>Pseudomonadota</taxon>
        <taxon>Betaproteobacteria</taxon>
        <taxon>Burkholderiales</taxon>
        <taxon>Burkholderiaceae</taxon>
        <taxon>Caballeronia</taxon>
    </lineage>
</organism>
<name>A0A158IGI5_9BURK</name>
<evidence type="ECO:0000259" key="5">
    <source>
        <dbReference type="PROSITE" id="PS50110"/>
    </source>
</evidence>
<dbReference type="PROSITE" id="PS50110">
    <property type="entry name" value="RESPONSE_REGULATORY"/>
    <property type="match status" value="1"/>
</dbReference>
<dbReference type="SMART" id="SM00448">
    <property type="entry name" value="REC"/>
    <property type="match status" value="1"/>
</dbReference>
<dbReference type="PRINTS" id="PR00038">
    <property type="entry name" value="HTHLUXR"/>
</dbReference>
<dbReference type="GO" id="GO:0000160">
    <property type="term" value="P:phosphorelay signal transduction system"/>
    <property type="evidence" value="ECO:0007669"/>
    <property type="project" value="InterPro"/>
</dbReference>